<evidence type="ECO:0000313" key="1">
    <source>
        <dbReference type="EMBL" id="EET43252.1"/>
    </source>
</evidence>
<dbReference type="Proteomes" id="UP000005365">
    <property type="component" value="Unassembled WGS sequence"/>
</dbReference>
<accession>C6M8R7</accession>
<proteinExistence type="predicted"/>
<dbReference type="AlphaFoldDB" id="C6M8R7"/>
<sequence length="43" mass="4641">MILPSSPKAPYPYSTNKSTLTDVNALFGGDVVGIVRQQGSRFQ</sequence>
<gene>
    <name evidence="1" type="ORF">NEISICOT_02942</name>
</gene>
<dbReference type="EMBL" id="ACKO02000023">
    <property type="protein sequence ID" value="EET43252.1"/>
    <property type="molecule type" value="Genomic_DNA"/>
</dbReference>
<evidence type="ECO:0000313" key="2">
    <source>
        <dbReference type="Proteomes" id="UP000005365"/>
    </source>
</evidence>
<comment type="caution">
    <text evidence="1">The sequence shown here is derived from an EMBL/GenBank/DDBJ whole genome shotgun (WGS) entry which is preliminary data.</text>
</comment>
<name>C6M8R7_NEISI</name>
<organism evidence="1 2">
    <name type="scientific">Neisseria sicca ATCC 29256</name>
    <dbReference type="NCBI Taxonomy" id="547045"/>
    <lineage>
        <taxon>Bacteria</taxon>
        <taxon>Pseudomonadati</taxon>
        <taxon>Pseudomonadota</taxon>
        <taxon>Betaproteobacteria</taxon>
        <taxon>Neisseriales</taxon>
        <taxon>Neisseriaceae</taxon>
        <taxon>Neisseria</taxon>
    </lineage>
</organism>
<reference evidence="1" key="1">
    <citation type="submission" date="2009-07" db="EMBL/GenBank/DDBJ databases">
        <authorList>
            <person name="Weinstock G."/>
            <person name="Sodergren E."/>
            <person name="Clifton S."/>
            <person name="Fulton L."/>
            <person name="Fulton B."/>
            <person name="Courtney L."/>
            <person name="Fronick C."/>
            <person name="Harrison M."/>
            <person name="Strong C."/>
            <person name="Farmer C."/>
            <person name="Delahaunty K."/>
            <person name="Markovic C."/>
            <person name="Hall O."/>
            <person name="Minx P."/>
            <person name="Tomlinson C."/>
            <person name="Mitreva M."/>
            <person name="Nelson J."/>
            <person name="Hou S."/>
            <person name="Wollam A."/>
            <person name="Pepin K.H."/>
            <person name="Johnson M."/>
            <person name="Bhonagiri V."/>
            <person name="Nash W.E."/>
            <person name="Warren W."/>
            <person name="Chinwalla A."/>
            <person name="Mardis E.R."/>
            <person name="Wilson R.K."/>
        </authorList>
    </citation>
    <scope>NUCLEOTIDE SEQUENCE [LARGE SCALE GENOMIC DNA]</scope>
    <source>
        <strain evidence="1">ATCC 29256</strain>
    </source>
</reference>
<keyword evidence="2" id="KW-1185">Reference proteome</keyword>
<protein>
    <submittedName>
        <fullName evidence="1">Uncharacterized protein</fullName>
    </submittedName>
</protein>